<comment type="caution">
    <text evidence="1">The sequence shown here is derived from an EMBL/GenBank/DDBJ whole genome shotgun (WGS) entry which is preliminary data.</text>
</comment>
<evidence type="ECO:0000313" key="1">
    <source>
        <dbReference type="EMBL" id="PRP75785.1"/>
    </source>
</evidence>
<dbReference type="EMBL" id="MDYQ01000362">
    <property type="protein sequence ID" value="PRP75785.1"/>
    <property type="molecule type" value="Genomic_DNA"/>
</dbReference>
<sequence length="434" mass="48445">MLYGWSVDRSQLLQFLTMDKNVLISVDSMKAVFYPENEFERYVEMYKRVLLADCRCIELDLRSVLGHAPFRPDDRFLYLSPRPTKTTAHLISLTAGPSTSLNQIDNQASVSSFHNTFALPSSVLASSLNTSAILTSQKIFPLFTGSSDGNHEGHCILKKRLAEVMSSMNRLLLQSRELSHQYDVTPSCQHVSGILKSPQLAQLRCYSNQRTPLPVSVCSKQVVWLSHSFRSTMTIRTLLFVSIFVIGAIAGYRPTAAPASSFVAQVVVKDTIGGGYNYDLEGTLYNDGSSHIFVDGKAKAGAIGSWNEQRWWIKQADGSVLRYMNHSTTGCTISKSSNKEFDWFSWVLDKPKSFFIPAGDKDTDGNPADVWKSKVDRSVATKTLIVTNQDETVPISYEDDGHKYIFRSFKATPKFDTNTFKVPTNCKGLVLPPL</sequence>
<dbReference type="Proteomes" id="UP000241769">
    <property type="component" value="Unassembled WGS sequence"/>
</dbReference>
<organism evidence="1 2">
    <name type="scientific">Planoprotostelium fungivorum</name>
    <dbReference type="NCBI Taxonomy" id="1890364"/>
    <lineage>
        <taxon>Eukaryota</taxon>
        <taxon>Amoebozoa</taxon>
        <taxon>Evosea</taxon>
        <taxon>Variosea</taxon>
        <taxon>Cavosteliida</taxon>
        <taxon>Cavosteliaceae</taxon>
        <taxon>Planoprotostelium</taxon>
    </lineage>
</organism>
<dbReference type="InParanoid" id="A0A2P6MVQ4"/>
<dbReference type="AlphaFoldDB" id="A0A2P6MVQ4"/>
<dbReference type="PROSITE" id="PS50007">
    <property type="entry name" value="PIPLC_X_DOMAIN"/>
    <property type="match status" value="1"/>
</dbReference>
<protein>
    <submittedName>
        <fullName evidence="1">Uncharacterized protein</fullName>
    </submittedName>
</protein>
<evidence type="ECO:0000313" key="2">
    <source>
        <dbReference type="Proteomes" id="UP000241769"/>
    </source>
</evidence>
<keyword evidence="2" id="KW-1185">Reference proteome</keyword>
<proteinExistence type="predicted"/>
<accession>A0A2P6MVQ4</accession>
<name>A0A2P6MVQ4_9EUKA</name>
<gene>
    <name evidence="1" type="ORF">PROFUN_08779</name>
</gene>
<reference evidence="1 2" key="1">
    <citation type="journal article" date="2018" name="Genome Biol. Evol.">
        <title>Multiple Roots of Fruiting Body Formation in Amoebozoa.</title>
        <authorList>
            <person name="Hillmann F."/>
            <person name="Forbes G."/>
            <person name="Novohradska S."/>
            <person name="Ferling I."/>
            <person name="Riege K."/>
            <person name="Groth M."/>
            <person name="Westermann M."/>
            <person name="Marz M."/>
            <person name="Spaller T."/>
            <person name="Winckler T."/>
            <person name="Schaap P."/>
            <person name="Glockner G."/>
        </authorList>
    </citation>
    <scope>NUCLEOTIDE SEQUENCE [LARGE SCALE GENOMIC DNA]</scope>
    <source>
        <strain evidence="1 2">Jena</strain>
    </source>
</reference>